<dbReference type="EMBL" id="AFCO01001796">
    <property type="protein sequence ID" value="EHC49926.1"/>
    <property type="molecule type" value="Genomic_DNA"/>
</dbReference>
<accession>G5NK45</accession>
<sequence>MDNAHAKELLGEILDDGDIVRKNFSPSENYKSTGLAQWDTLRDEILHKNRYFLDEKIDTQRLQELLNHLKAFKSI</sequence>
<evidence type="ECO:0000313" key="2">
    <source>
        <dbReference type="Proteomes" id="UP000003532"/>
    </source>
</evidence>
<reference evidence="1 2" key="1">
    <citation type="journal article" date="2011" name="BMC Genomics">
        <title>Genome sequencing reveals diversification of virulence factor content and possible host adaptation in distinct subpopulations of Salmonella enterica.</title>
        <authorList>
            <person name="den Bakker H.C."/>
            <person name="Moreno Switt A.I."/>
            <person name="Govoni G."/>
            <person name="Cummings C.A."/>
            <person name="Ranieri M.L."/>
            <person name="Degoricija L."/>
            <person name="Hoelzer K."/>
            <person name="Rodriguez-Rivera L.D."/>
            <person name="Brown S."/>
            <person name="Bolchacova E."/>
            <person name="Furtado M.R."/>
            <person name="Wiedmann M."/>
        </authorList>
    </citation>
    <scope>NUCLEOTIDE SEQUENCE [LARGE SCALE GENOMIC DNA]</scope>
    <source>
        <strain evidence="1 2">R8-3668</strain>
    </source>
</reference>
<dbReference type="AlphaFoldDB" id="G5NK45"/>
<dbReference type="PATRIC" id="fig|913075.3.peg.4288"/>
<name>G5NK45_SALET</name>
<comment type="caution">
    <text evidence="1">The sequence shown here is derived from an EMBL/GenBank/DDBJ whole genome shotgun (WGS) entry which is preliminary data.</text>
</comment>
<evidence type="ECO:0000313" key="1">
    <source>
        <dbReference type="EMBL" id="EHC49926.1"/>
    </source>
</evidence>
<proteinExistence type="predicted"/>
<dbReference type="BioCyc" id="SENT913075:G120P-3622-MONOMER"/>
<protein>
    <submittedName>
        <fullName evidence="1">Uncharacterized protein</fullName>
    </submittedName>
</protein>
<organism evidence="1 2">
    <name type="scientific">Salmonella enterica subsp. enterica serovar Inverness str. R8-3668</name>
    <dbReference type="NCBI Taxonomy" id="913075"/>
    <lineage>
        <taxon>Bacteria</taxon>
        <taxon>Pseudomonadati</taxon>
        <taxon>Pseudomonadota</taxon>
        <taxon>Gammaproteobacteria</taxon>
        <taxon>Enterobacterales</taxon>
        <taxon>Enterobacteriaceae</taxon>
        <taxon>Salmonella</taxon>
    </lineage>
</organism>
<gene>
    <name evidence="1" type="ORF">LTSEINV_5491</name>
</gene>
<dbReference type="Proteomes" id="UP000003532">
    <property type="component" value="Unassembled WGS sequence"/>
</dbReference>